<organism evidence="15 16">
    <name type="scientific">Nitrospira japonica</name>
    <dbReference type="NCBI Taxonomy" id="1325564"/>
    <lineage>
        <taxon>Bacteria</taxon>
        <taxon>Pseudomonadati</taxon>
        <taxon>Nitrospirota</taxon>
        <taxon>Nitrospiria</taxon>
        <taxon>Nitrospirales</taxon>
        <taxon>Nitrospiraceae</taxon>
        <taxon>Nitrospira</taxon>
    </lineage>
</organism>
<dbReference type="SUPFAM" id="SSF47384">
    <property type="entry name" value="Homodimeric domain of signal transducing histidine kinase"/>
    <property type="match status" value="1"/>
</dbReference>
<dbReference type="GO" id="GO:0000155">
    <property type="term" value="F:phosphorelay sensor kinase activity"/>
    <property type="evidence" value="ECO:0007669"/>
    <property type="project" value="InterPro"/>
</dbReference>
<protein>
    <recommendedName>
        <fullName evidence="10">Sensory/regulatory protein RpfC</fullName>
        <ecNumber evidence="2">2.7.13.3</ecNumber>
    </recommendedName>
</protein>
<dbReference type="AlphaFoldDB" id="A0A1W1I5Z4"/>
<feature type="modified residue" description="4-aspartylphosphate" evidence="11">
    <location>
        <position position="545"/>
    </location>
</feature>
<dbReference type="PANTHER" id="PTHR45339">
    <property type="entry name" value="HYBRID SIGNAL TRANSDUCTION HISTIDINE KINASE J"/>
    <property type="match status" value="1"/>
</dbReference>
<dbReference type="KEGG" id="nja:NSJP_2254"/>
<keyword evidence="16" id="KW-1185">Reference proteome</keyword>
<evidence type="ECO:0000256" key="9">
    <source>
        <dbReference type="ARBA" id="ARBA00064003"/>
    </source>
</evidence>
<evidence type="ECO:0000256" key="4">
    <source>
        <dbReference type="ARBA" id="ARBA00022679"/>
    </source>
</evidence>
<dbReference type="Pfam" id="PF00512">
    <property type="entry name" value="HisKA"/>
    <property type="match status" value="1"/>
</dbReference>
<feature type="domain" description="Response regulatory" evidence="14">
    <location>
        <begin position="491"/>
        <end position="612"/>
    </location>
</feature>
<dbReference type="SMART" id="SM00065">
    <property type="entry name" value="GAF"/>
    <property type="match status" value="1"/>
</dbReference>
<evidence type="ECO:0000256" key="3">
    <source>
        <dbReference type="ARBA" id="ARBA00022553"/>
    </source>
</evidence>
<evidence type="ECO:0000313" key="15">
    <source>
        <dbReference type="EMBL" id="SLM48426.1"/>
    </source>
</evidence>
<dbReference type="Proteomes" id="UP000192042">
    <property type="component" value="Chromosome I"/>
</dbReference>
<dbReference type="InterPro" id="IPR029016">
    <property type="entry name" value="GAF-like_dom_sf"/>
</dbReference>
<dbReference type="EMBL" id="LT828648">
    <property type="protein sequence ID" value="SLM48426.1"/>
    <property type="molecule type" value="Genomic_DNA"/>
</dbReference>
<comment type="catalytic activity">
    <reaction evidence="1">
        <text>ATP + protein L-histidine = ADP + protein N-phospho-L-histidine.</text>
        <dbReference type="EC" id="2.7.13.3"/>
    </reaction>
</comment>
<feature type="domain" description="Response regulatory" evidence="14">
    <location>
        <begin position="639"/>
        <end position="758"/>
    </location>
</feature>
<evidence type="ECO:0000256" key="1">
    <source>
        <dbReference type="ARBA" id="ARBA00000085"/>
    </source>
</evidence>
<dbReference type="PROSITE" id="PS50109">
    <property type="entry name" value="HIS_KIN"/>
    <property type="match status" value="1"/>
</dbReference>
<keyword evidence="5" id="KW-0547">Nucleotide-binding</keyword>
<evidence type="ECO:0000256" key="10">
    <source>
        <dbReference type="ARBA" id="ARBA00068150"/>
    </source>
</evidence>
<dbReference type="Pfam" id="PF00072">
    <property type="entry name" value="Response_reg"/>
    <property type="match status" value="2"/>
</dbReference>
<evidence type="ECO:0000256" key="11">
    <source>
        <dbReference type="PROSITE-ProRule" id="PRU00169"/>
    </source>
</evidence>
<dbReference type="Pfam" id="PF02518">
    <property type="entry name" value="HATPase_c"/>
    <property type="match status" value="1"/>
</dbReference>
<keyword evidence="7" id="KW-0067">ATP-binding</keyword>
<sequence>MARHQRPSTRQERNTPRRISRPSLPPPARQPKIQAKSASPKKRPPRASSDDPTTLLSRYQNTLRKLSQSEGLNSGELEQAFRVITEACAQLLHAERTSIWLFDEHRTSITLMDLFRATDRSHSAGSVLHASDHPAYFRALITEEWAIAAHDAHRDPRTREFLTDYLVPLDIGAMLDAPIRQKGRVVGVLCTEHVGGSRQWTVYEEQFTSSLATMVTLALEAAERRQTETDLRLAKEAAEVASKAKSEFLASVSHEIRTPMNTIIGMADLLWETDLTPEQRKYLRTFRRAGSNLLMLINDILDLSKVEAGHIELEAIEFDLNDLVEKAIEILAMRANEKGLELACHLSPDVPCALIGDPNRLHQILINLISNAIKFTDSGSIVVEVTNDRDKDSPGAIRFSVTDTGIGVPEDMFETIFESFTQAHASTSRKYGGTGLGLTISRQLAKLMHGHIWVESTVGRGSTFHCSVHLGIQRRTGPASPLIPIDLCNVRTLVVDDHPANRTILKETLASWNAVVTDASNGKDAVDELRGASDASQPYQLMLLDCRMPDMDGFAVVEQIRQAHLAEGLTIVMLASHQWADDIARTYDMGLGGYMVKPIRRSDLLQTISIALDRKKNPTAARSAPPQVAALPNSTRPLHILLVEDSPDNQFLIRSYLKHTPYRMDIADDGAAGVDKFKSGRYDLILMDMQMPVMDGYEATRTIRAWEADHDLPPTQIVALTALALKEEGERILQSGCNAHMTKPVRKQTLLEVLQACQGLRS</sequence>
<evidence type="ECO:0000256" key="8">
    <source>
        <dbReference type="ARBA" id="ARBA00023012"/>
    </source>
</evidence>
<gene>
    <name evidence="15" type="ORF">NSJP_2254</name>
</gene>
<keyword evidence="4 15" id="KW-0808">Transferase</keyword>
<dbReference type="Pfam" id="PF01590">
    <property type="entry name" value="GAF"/>
    <property type="match status" value="1"/>
</dbReference>
<dbReference type="PANTHER" id="PTHR45339:SF1">
    <property type="entry name" value="HYBRID SIGNAL TRANSDUCTION HISTIDINE KINASE J"/>
    <property type="match status" value="1"/>
</dbReference>
<dbReference type="PROSITE" id="PS50110">
    <property type="entry name" value="RESPONSE_REGULATORY"/>
    <property type="match status" value="2"/>
</dbReference>
<accession>A0A1W1I5Z4</accession>
<dbReference type="Gene3D" id="3.40.50.2300">
    <property type="match status" value="2"/>
</dbReference>
<dbReference type="SMART" id="SM00448">
    <property type="entry name" value="REC"/>
    <property type="match status" value="2"/>
</dbReference>
<keyword evidence="8" id="KW-0902">Two-component regulatory system</keyword>
<dbReference type="STRING" id="1325564.NSJP_2254"/>
<dbReference type="EC" id="2.7.13.3" evidence="2"/>
<keyword evidence="6 15" id="KW-0418">Kinase</keyword>
<dbReference type="Gene3D" id="3.30.450.40">
    <property type="match status" value="1"/>
</dbReference>
<dbReference type="SMART" id="SM00387">
    <property type="entry name" value="HATPase_c"/>
    <property type="match status" value="1"/>
</dbReference>
<dbReference type="InterPro" id="IPR003594">
    <property type="entry name" value="HATPase_dom"/>
</dbReference>
<evidence type="ECO:0000256" key="7">
    <source>
        <dbReference type="ARBA" id="ARBA00022840"/>
    </source>
</evidence>
<dbReference type="InterPro" id="IPR003018">
    <property type="entry name" value="GAF"/>
</dbReference>
<evidence type="ECO:0000256" key="12">
    <source>
        <dbReference type="SAM" id="MobiDB-lite"/>
    </source>
</evidence>
<evidence type="ECO:0000256" key="2">
    <source>
        <dbReference type="ARBA" id="ARBA00012438"/>
    </source>
</evidence>
<name>A0A1W1I5Z4_9BACT</name>
<dbReference type="Gene3D" id="3.30.565.10">
    <property type="entry name" value="Histidine kinase-like ATPase, C-terminal domain"/>
    <property type="match status" value="1"/>
</dbReference>
<dbReference type="CDD" id="cd00082">
    <property type="entry name" value="HisKA"/>
    <property type="match status" value="1"/>
</dbReference>
<evidence type="ECO:0000256" key="6">
    <source>
        <dbReference type="ARBA" id="ARBA00022777"/>
    </source>
</evidence>
<dbReference type="SUPFAM" id="SSF52172">
    <property type="entry name" value="CheY-like"/>
    <property type="match status" value="2"/>
</dbReference>
<dbReference type="CDD" id="cd16922">
    <property type="entry name" value="HATPase_EvgS-ArcB-TorS-like"/>
    <property type="match status" value="1"/>
</dbReference>
<dbReference type="GO" id="GO:0005524">
    <property type="term" value="F:ATP binding"/>
    <property type="evidence" value="ECO:0007669"/>
    <property type="project" value="UniProtKB-KW"/>
</dbReference>
<dbReference type="SMART" id="SM00388">
    <property type="entry name" value="HisKA"/>
    <property type="match status" value="1"/>
</dbReference>
<dbReference type="InterPro" id="IPR011006">
    <property type="entry name" value="CheY-like_superfamily"/>
</dbReference>
<evidence type="ECO:0000259" key="13">
    <source>
        <dbReference type="PROSITE" id="PS50109"/>
    </source>
</evidence>
<dbReference type="FunFam" id="3.30.565.10:FF:000010">
    <property type="entry name" value="Sensor histidine kinase RcsC"/>
    <property type="match status" value="1"/>
</dbReference>
<evidence type="ECO:0000313" key="16">
    <source>
        <dbReference type="Proteomes" id="UP000192042"/>
    </source>
</evidence>
<evidence type="ECO:0000256" key="5">
    <source>
        <dbReference type="ARBA" id="ARBA00022741"/>
    </source>
</evidence>
<keyword evidence="3 11" id="KW-0597">Phosphoprotein</keyword>
<dbReference type="Gene3D" id="1.10.287.130">
    <property type="match status" value="1"/>
</dbReference>
<dbReference type="FunFam" id="1.10.287.130:FF:000002">
    <property type="entry name" value="Two-component osmosensing histidine kinase"/>
    <property type="match status" value="1"/>
</dbReference>
<dbReference type="SUPFAM" id="SSF55781">
    <property type="entry name" value="GAF domain-like"/>
    <property type="match status" value="1"/>
</dbReference>
<feature type="modified residue" description="4-aspartylphosphate" evidence="11">
    <location>
        <position position="688"/>
    </location>
</feature>
<dbReference type="PRINTS" id="PR00344">
    <property type="entry name" value="BCTRLSENSOR"/>
</dbReference>
<dbReference type="SUPFAM" id="SSF55874">
    <property type="entry name" value="ATPase domain of HSP90 chaperone/DNA topoisomerase II/histidine kinase"/>
    <property type="match status" value="1"/>
</dbReference>
<dbReference type="InterPro" id="IPR001789">
    <property type="entry name" value="Sig_transdc_resp-reg_receiver"/>
</dbReference>
<reference evidence="15 16" key="1">
    <citation type="submission" date="2017-03" db="EMBL/GenBank/DDBJ databases">
        <authorList>
            <person name="Afonso C.L."/>
            <person name="Miller P.J."/>
            <person name="Scott M.A."/>
            <person name="Spackman E."/>
            <person name="Goraichik I."/>
            <person name="Dimitrov K.M."/>
            <person name="Suarez D.L."/>
            <person name="Swayne D.E."/>
        </authorList>
    </citation>
    <scope>NUCLEOTIDE SEQUENCE [LARGE SCALE GENOMIC DNA]</scope>
    <source>
        <strain evidence="15">Genome sequencing of Nitrospira japonica strain NJ11</strain>
    </source>
</reference>
<dbReference type="InterPro" id="IPR036890">
    <property type="entry name" value="HATPase_C_sf"/>
</dbReference>
<dbReference type="InterPro" id="IPR036097">
    <property type="entry name" value="HisK_dim/P_sf"/>
</dbReference>
<dbReference type="InterPro" id="IPR003661">
    <property type="entry name" value="HisK_dim/P_dom"/>
</dbReference>
<dbReference type="InterPro" id="IPR004358">
    <property type="entry name" value="Sig_transdc_His_kin-like_C"/>
</dbReference>
<dbReference type="InterPro" id="IPR005467">
    <property type="entry name" value="His_kinase_dom"/>
</dbReference>
<feature type="region of interest" description="Disordered" evidence="12">
    <location>
        <begin position="1"/>
        <end position="55"/>
    </location>
</feature>
<evidence type="ECO:0000259" key="14">
    <source>
        <dbReference type="PROSITE" id="PS50110"/>
    </source>
</evidence>
<comment type="subunit">
    <text evidence="9">At low DSF concentrations, interacts with RpfF.</text>
</comment>
<dbReference type="CDD" id="cd17546">
    <property type="entry name" value="REC_hyHK_CKI1_RcsC-like"/>
    <property type="match status" value="2"/>
</dbReference>
<proteinExistence type="predicted"/>
<feature type="domain" description="Histidine kinase" evidence="13">
    <location>
        <begin position="251"/>
        <end position="472"/>
    </location>
</feature>